<protein>
    <submittedName>
        <fullName evidence="2">Uncharacterized protein</fullName>
    </submittedName>
</protein>
<proteinExistence type="predicted"/>
<accession>A0A0L0SLR3</accession>
<feature type="transmembrane region" description="Helical" evidence="1">
    <location>
        <begin position="131"/>
        <end position="154"/>
    </location>
</feature>
<keyword evidence="1" id="KW-0472">Membrane</keyword>
<dbReference type="VEuPathDB" id="FungiDB:AMAG_18990"/>
<evidence type="ECO:0000313" key="2">
    <source>
        <dbReference type="EMBL" id="KNE63339.1"/>
    </source>
</evidence>
<keyword evidence="1" id="KW-1133">Transmembrane helix</keyword>
<gene>
    <name evidence="2" type="ORF">AMAG_18990</name>
</gene>
<dbReference type="Proteomes" id="UP000054350">
    <property type="component" value="Unassembled WGS sequence"/>
</dbReference>
<dbReference type="EMBL" id="GG745342">
    <property type="protein sequence ID" value="KNE63339.1"/>
    <property type="molecule type" value="Genomic_DNA"/>
</dbReference>
<evidence type="ECO:0000256" key="1">
    <source>
        <dbReference type="SAM" id="Phobius"/>
    </source>
</evidence>
<keyword evidence="1" id="KW-0812">Transmembrane</keyword>
<sequence length="155" mass="17219">MTWLANMNPDIDWTTGVMKNRLGDAYSRPIPGKTPGCSISIAAVSMNGFRRATRNADGPVFAIELRAATSSTDFAPDINHLSPSDRAIIEPILHKYKDVLNGLPKGFQPPDRGPLDFQIRLAPNFCRSVRLAFVFLVFCLPSLFPCWHCSSWILV</sequence>
<dbReference type="AlphaFoldDB" id="A0A0L0SLR3"/>
<reference evidence="3" key="2">
    <citation type="submission" date="2009-11" db="EMBL/GenBank/DDBJ databases">
        <title>The Genome Sequence of Allomyces macrogynus strain ATCC 38327.</title>
        <authorList>
            <consortium name="The Broad Institute Genome Sequencing Platform"/>
            <person name="Russ C."/>
            <person name="Cuomo C."/>
            <person name="Shea T."/>
            <person name="Young S.K."/>
            <person name="Zeng Q."/>
            <person name="Koehrsen M."/>
            <person name="Haas B."/>
            <person name="Borodovsky M."/>
            <person name="Guigo R."/>
            <person name="Alvarado L."/>
            <person name="Berlin A."/>
            <person name="Borenstein D."/>
            <person name="Chen Z."/>
            <person name="Engels R."/>
            <person name="Freedman E."/>
            <person name="Gellesch M."/>
            <person name="Goldberg J."/>
            <person name="Griggs A."/>
            <person name="Gujja S."/>
            <person name="Heiman D."/>
            <person name="Hepburn T."/>
            <person name="Howarth C."/>
            <person name="Jen D."/>
            <person name="Larson L."/>
            <person name="Lewis B."/>
            <person name="Mehta T."/>
            <person name="Park D."/>
            <person name="Pearson M."/>
            <person name="Roberts A."/>
            <person name="Saif S."/>
            <person name="Shenoy N."/>
            <person name="Sisk P."/>
            <person name="Stolte C."/>
            <person name="Sykes S."/>
            <person name="Walk T."/>
            <person name="White J."/>
            <person name="Yandava C."/>
            <person name="Burger G."/>
            <person name="Gray M.W."/>
            <person name="Holland P.W.H."/>
            <person name="King N."/>
            <person name="Lang F.B.F."/>
            <person name="Roger A.J."/>
            <person name="Ruiz-Trillo I."/>
            <person name="Lander E."/>
            <person name="Nusbaum C."/>
        </authorList>
    </citation>
    <scope>NUCLEOTIDE SEQUENCE [LARGE SCALE GENOMIC DNA]</scope>
    <source>
        <strain evidence="3">ATCC 38327</strain>
    </source>
</reference>
<reference evidence="2 3" key="1">
    <citation type="submission" date="2009-11" db="EMBL/GenBank/DDBJ databases">
        <title>Annotation of Allomyces macrogynus ATCC 38327.</title>
        <authorList>
            <consortium name="The Broad Institute Genome Sequencing Platform"/>
            <person name="Russ C."/>
            <person name="Cuomo C."/>
            <person name="Burger G."/>
            <person name="Gray M.W."/>
            <person name="Holland P.W.H."/>
            <person name="King N."/>
            <person name="Lang F.B.F."/>
            <person name="Roger A.J."/>
            <person name="Ruiz-Trillo I."/>
            <person name="Young S.K."/>
            <person name="Zeng Q."/>
            <person name="Gargeya S."/>
            <person name="Fitzgerald M."/>
            <person name="Haas B."/>
            <person name="Abouelleil A."/>
            <person name="Alvarado L."/>
            <person name="Arachchi H.M."/>
            <person name="Berlin A."/>
            <person name="Chapman S.B."/>
            <person name="Gearin G."/>
            <person name="Goldberg J."/>
            <person name="Griggs A."/>
            <person name="Gujja S."/>
            <person name="Hansen M."/>
            <person name="Heiman D."/>
            <person name="Howarth C."/>
            <person name="Larimer J."/>
            <person name="Lui A."/>
            <person name="MacDonald P.J.P."/>
            <person name="McCowen C."/>
            <person name="Montmayeur A."/>
            <person name="Murphy C."/>
            <person name="Neiman D."/>
            <person name="Pearson M."/>
            <person name="Priest M."/>
            <person name="Roberts A."/>
            <person name="Saif S."/>
            <person name="Shea T."/>
            <person name="Sisk P."/>
            <person name="Stolte C."/>
            <person name="Sykes S."/>
            <person name="Wortman J."/>
            <person name="Nusbaum C."/>
            <person name="Birren B."/>
        </authorList>
    </citation>
    <scope>NUCLEOTIDE SEQUENCE [LARGE SCALE GENOMIC DNA]</scope>
    <source>
        <strain evidence="2 3">ATCC 38327</strain>
    </source>
</reference>
<organism evidence="2 3">
    <name type="scientific">Allomyces macrogynus (strain ATCC 38327)</name>
    <name type="common">Allomyces javanicus var. macrogynus</name>
    <dbReference type="NCBI Taxonomy" id="578462"/>
    <lineage>
        <taxon>Eukaryota</taxon>
        <taxon>Fungi</taxon>
        <taxon>Fungi incertae sedis</taxon>
        <taxon>Blastocladiomycota</taxon>
        <taxon>Blastocladiomycetes</taxon>
        <taxon>Blastocladiales</taxon>
        <taxon>Blastocladiaceae</taxon>
        <taxon>Allomyces</taxon>
    </lineage>
</organism>
<keyword evidence="3" id="KW-1185">Reference proteome</keyword>
<evidence type="ECO:0000313" key="3">
    <source>
        <dbReference type="Proteomes" id="UP000054350"/>
    </source>
</evidence>
<name>A0A0L0SLR3_ALLM3</name>